<dbReference type="AlphaFoldDB" id="A0AA96RP16"/>
<keyword evidence="5" id="KW-0010">Activator</keyword>
<feature type="region of interest" description="Disordered" evidence="9">
    <location>
        <begin position="372"/>
        <end position="415"/>
    </location>
</feature>
<keyword evidence="3" id="KW-0346">Stress response</keyword>
<reference evidence="11" key="2">
    <citation type="submission" date="2022-04" db="EMBL/GenBank/DDBJ databases">
        <authorList>
            <person name="Liu D."/>
            <person name="Yang R."/>
            <person name="Liang Y."/>
            <person name="Zhang D."/>
        </authorList>
    </citation>
    <scope>NUCLEOTIDE SEQUENCE</scope>
</reference>
<dbReference type="PANTHER" id="PTHR31241:SF62">
    <property type="entry name" value="DEHYDRATION-RESPONSIVE ELEMENT-BINDING PROTEIN 2D"/>
    <property type="match status" value="1"/>
</dbReference>
<feature type="compositionally biased region" description="Low complexity" evidence="9">
    <location>
        <begin position="372"/>
        <end position="388"/>
    </location>
</feature>
<dbReference type="InterPro" id="IPR036955">
    <property type="entry name" value="AP2/ERF_dom_sf"/>
</dbReference>
<evidence type="ECO:0000256" key="4">
    <source>
        <dbReference type="ARBA" id="ARBA00023125"/>
    </source>
</evidence>
<comment type="similarity">
    <text evidence="8">Belongs to the AP2/ERF transcription factor family. ERF subfamily.</text>
</comment>
<dbReference type="GO" id="GO:0003700">
    <property type="term" value="F:DNA-binding transcription factor activity"/>
    <property type="evidence" value="ECO:0007669"/>
    <property type="project" value="InterPro"/>
</dbReference>
<evidence type="ECO:0000256" key="9">
    <source>
        <dbReference type="SAM" id="MobiDB-lite"/>
    </source>
</evidence>
<name>A0AA96RP16_9BRYO</name>
<protein>
    <submittedName>
        <fullName evidence="11">ABI4-like protein</fullName>
    </submittedName>
</protein>
<dbReference type="Gene3D" id="3.30.730.10">
    <property type="entry name" value="AP2/ERF domain"/>
    <property type="match status" value="1"/>
</dbReference>
<dbReference type="PRINTS" id="PR00367">
    <property type="entry name" value="ETHRSPELEMNT"/>
</dbReference>
<feature type="domain" description="AP2/ERF" evidence="10">
    <location>
        <begin position="66"/>
        <end position="123"/>
    </location>
</feature>
<feature type="compositionally biased region" description="Low complexity" evidence="9">
    <location>
        <begin position="17"/>
        <end position="28"/>
    </location>
</feature>
<evidence type="ECO:0000256" key="3">
    <source>
        <dbReference type="ARBA" id="ARBA00023016"/>
    </source>
</evidence>
<accession>A0AA96RP16</accession>
<proteinExistence type="evidence at transcript level"/>
<evidence type="ECO:0000256" key="1">
    <source>
        <dbReference type="ARBA" id="ARBA00004123"/>
    </source>
</evidence>
<evidence type="ECO:0000256" key="8">
    <source>
        <dbReference type="ARBA" id="ARBA00024343"/>
    </source>
</evidence>
<dbReference type="SUPFAM" id="SSF54171">
    <property type="entry name" value="DNA-binding domain"/>
    <property type="match status" value="1"/>
</dbReference>
<feature type="compositionally biased region" description="Basic and acidic residues" evidence="9">
    <location>
        <begin position="1"/>
        <end position="14"/>
    </location>
</feature>
<keyword evidence="6" id="KW-0804">Transcription</keyword>
<keyword evidence="4" id="KW-0238">DNA-binding</keyword>
<comment type="subcellular location">
    <subcellularLocation>
        <location evidence="1">Nucleus</location>
    </subcellularLocation>
</comment>
<evidence type="ECO:0000259" key="10">
    <source>
        <dbReference type="PROSITE" id="PS51032"/>
    </source>
</evidence>
<dbReference type="InterPro" id="IPR016177">
    <property type="entry name" value="DNA-bd_dom_sf"/>
</dbReference>
<organism evidence="11">
    <name type="scientific">Syntrichia caninervis</name>
    <dbReference type="NCBI Taxonomy" id="200751"/>
    <lineage>
        <taxon>Eukaryota</taxon>
        <taxon>Viridiplantae</taxon>
        <taxon>Streptophyta</taxon>
        <taxon>Embryophyta</taxon>
        <taxon>Bryophyta</taxon>
        <taxon>Bryophytina</taxon>
        <taxon>Bryopsida</taxon>
        <taxon>Dicranidae</taxon>
        <taxon>Pottiales</taxon>
        <taxon>Pottiaceae</taxon>
        <taxon>Syntrichia</taxon>
    </lineage>
</organism>
<dbReference type="SMART" id="SM00380">
    <property type="entry name" value="AP2"/>
    <property type="match status" value="1"/>
</dbReference>
<keyword evidence="7" id="KW-0539">Nucleus</keyword>
<feature type="compositionally biased region" description="Polar residues" evidence="9">
    <location>
        <begin position="389"/>
        <end position="399"/>
    </location>
</feature>
<dbReference type="PROSITE" id="PS51032">
    <property type="entry name" value="AP2_ERF"/>
    <property type="match status" value="1"/>
</dbReference>
<dbReference type="GO" id="GO:0005634">
    <property type="term" value="C:nucleus"/>
    <property type="evidence" value="ECO:0007669"/>
    <property type="project" value="UniProtKB-SubCell"/>
</dbReference>
<feature type="compositionally biased region" description="Low complexity" evidence="9">
    <location>
        <begin position="401"/>
        <end position="415"/>
    </location>
</feature>
<evidence type="ECO:0000256" key="7">
    <source>
        <dbReference type="ARBA" id="ARBA00023242"/>
    </source>
</evidence>
<dbReference type="FunFam" id="3.30.730.10:FF:000001">
    <property type="entry name" value="Ethylene-responsive transcription factor 2"/>
    <property type="match status" value="1"/>
</dbReference>
<dbReference type="GO" id="GO:0003677">
    <property type="term" value="F:DNA binding"/>
    <property type="evidence" value="ECO:0007669"/>
    <property type="project" value="UniProtKB-KW"/>
</dbReference>
<dbReference type="Pfam" id="PF00847">
    <property type="entry name" value="AP2"/>
    <property type="match status" value="1"/>
</dbReference>
<evidence type="ECO:0000313" key="11">
    <source>
        <dbReference type="EMBL" id="WNR61832.1"/>
    </source>
</evidence>
<dbReference type="PANTHER" id="PTHR31241">
    <property type="entry name" value="DEHYDRATION-RESPONSIVE ELEMENT-BINDING PROTEIN 2C"/>
    <property type="match status" value="1"/>
</dbReference>
<evidence type="ECO:0000256" key="5">
    <source>
        <dbReference type="ARBA" id="ARBA00023159"/>
    </source>
</evidence>
<reference evidence="11" key="1">
    <citation type="journal article" date="2021" name="Plant J.">
        <title>To dry perchance to live: Insights from the genome of the desiccation-tolerant biocrust moss Syntrichia caninervis.</title>
        <authorList>
            <person name="Silva A.T."/>
            <person name="Gao B."/>
            <person name="Fisher K.M."/>
            <person name="Mishler B.D."/>
            <person name="Ekwealor J.T.B."/>
            <person name="Stark L.R."/>
            <person name="Li X."/>
            <person name="Zhang D."/>
            <person name="Bowker M.A."/>
            <person name="Brinda J.C."/>
            <person name="Coe K.K."/>
            <person name="Oliver M.J."/>
        </authorList>
    </citation>
    <scope>NUCLEOTIDE SEQUENCE</scope>
</reference>
<sequence>MESKVEEPESKVEEPESGVSSETSSSDVDSCKATGKGGKKREREAATESGERVRRRRGGPENGLHQYRGVRQRQWGRWVAEIREPRLRTRMWLGTFGTALEAARAYDEAALVYHGPGARLNLPHETYQQQQQQRGACSGNSSCHFVQNSRQQQNSSGSATGMCYGTGTGYLQWSTEACHDRAARMDAASTAIPSFGGEALLRSASCNVGSDRQHQLFSPQVPSNYQRLSSCKLAPDRPSFGVLSSTDSGLFYAPRGLGLRSPLIECELGADCPFANRTHPQQQQQHRVADLHSTPVAPVQFAEFPVQPTYPGVDTASGHFVPHQPPEESCQNCSGCLEKVDYEGSAESSFELAEPDLGGFCFETELQAMATTSNSTDVSPVSSSITTSEHGGSPTSFWPDSTASTKPSPEESSSSFLWNTFPESQSFLMKPCDMNDVCWDDVDDVSIPILPPPSLFEFPDLPNLPFDSLADVFCDTPKAAV</sequence>
<evidence type="ECO:0000256" key="2">
    <source>
        <dbReference type="ARBA" id="ARBA00023015"/>
    </source>
</evidence>
<feature type="region of interest" description="Disordered" evidence="9">
    <location>
        <begin position="1"/>
        <end position="68"/>
    </location>
</feature>
<dbReference type="InterPro" id="IPR001471">
    <property type="entry name" value="AP2/ERF_dom"/>
</dbReference>
<keyword evidence="2" id="KW-0805">Transcription regulation</keyword>
<dbReference type="CDD" id="cd00018">
    <property type="entry name" value="AP2"/>
    <property type="match status" value="1"/>
</dbReference>
<feature type="compositionally biased region" description="Basic and acidic residues" evidence="9">
    <location>
        <begin position="41"/>
        <end position="52"/>
    </location>
</feature>
<dbReference type="EMBL" id="ON398261">
    <property type="protein sequence ID" value="WNR61832.1"/>
    <property type="molecule type" value="mRNA"/>
</dbReference>
<evidence type="ECO:0000256" key="6">
    <source>
        <dbReference type="ARBA" id="ARBA00023163"/>
    </source>
</evidence>